<keyword evidence="9" id="KW-1185">Reference proteome</keyword>
<evidence type="ECO:0000313" key="8">
    <source>
        <dbReference type="EMBL" id="KIW63018.1"/>
    </source>
</evidence>
<keyword evidence="3 6" id="KW-0812">Transmembrane</keyword>
<dbReference type="InterPro" id="IPR020846">
    <property type="entry name" value="MFS_dom"/>
</dbReference>
<dbReference type="Proteomes" id="UP000054266">
    <property type="component" value="Unassembled WGS sequence"/>
</dbReference>
<evidence type="ECO:0000256" key="2">
    <source>
        <dbReference type="ARBA" id="ARBA00022448"/>
    </source>
</evidence>
<dbReference type="AlphaFoldDB" id="A0A0D2F586"/>
<reference evidence="8 9" key="1">
    <citation type="submission" date="2015-01" db="EMBL/GenBank/DDBJ databases">
        <title>The Genome Sequence of Capronia semiimmersa CBS27337.</title>
        <authorList>
            <consortium name="The Broad Institute Genomics Platform"/>
            <person name="Cuomo C."/>
            <person name="de Hoog S."/>
            <person name="Gorbushina A."/>
            <person name="Stielow B."/>
            <person name="Teixiera M."/>
            <person name="Abouelleil A."/>
            <person name="Chapman S.B."/>
            <person name="Priest M."/>
            <person name="Young S.K."/>
            <person name="Wortman J."/>
            <person name="Nusbaum C."/>
            <person name="Birren B."/>
        </authorList>
    </citation>
    <scope>NUCLEOTIDE SEQUENCE [LARGE SCALE GENOMIC DNA]</scope>
    <source>
        <strain evidence="8 9">CBS 27337</strain>
    </source>
</reference>
<keyword evidence="2" id="KW-0813">Transport</keyword>
<proteinExistence type="predicted"/>
<dbReference type="GO" id="GO:0016020">
    <property type="term" value="C:membrane"/>
    <property type="evidence" value="ECO:0007669"/>
    <property type="project" value="UniProtKB-SubCell"/>
</dbReference>
<feature type="transmembrane region" description="Helical" evidence="6">
    <location>
        <begin position="229"/>
        <end position="251"/>
    </location>
</feature>
<dbReference type="Pfam" id="PF07690">
    <property type="entry name" value="MFS_1"/>
    <property type="match status" value="1"/>
</dbReference>
<dbReference type="PROSITE" id="PS50850">
    <property type="entry name" value="MFS"/>
    <property type="match status" value="1"/>
</dbReference>
<organism evidence="8 9">
    <name type="scientific">Phialophora macrospora</name>
    <dbReference type="NCBI Taxonomy" id="1851006"/>
    <lineage>
        <taxon>Eukaryota</taxon>
        <taxon>Fungi</taxon>
        <taxon>Dikarya</taxon>
        <taxon>Ascomycota</taxon>
        <taxon>Pezizomycotina</taxon>
        <taxon>Eurotiomycetes</taxon>
        <taxon>Chaetothyriomycetidae</taxon>
        <taxon>Chaetothyriales</taxon>
        <taxon>Herpotrichiellaceae</taxon>
        <taxon>Phialophora</taxon>
    </lineage>
</organism>
<feature type="transmembrane region" description="Helical" evidence="6">
    <location>
        <begin position="388"/>
        <end position="411"/>
    </location>
</feature>
<evidence type="ECO:0000313" key="9">
    <source>
        <dbReference type="Proteomes" id="UP000054266"/>
    </source>
</evidence>
<evidence type="ECO:0000259" key="7">
    <source>
        <dbReference type="PROSITE" id="PS50850"/>
    </source>
</evidence>
<comment type="subcellular location">
    <subcellularLocation>
        <location evidence="1">Membrane</location>
        <topology evidence="1">Multi-pass membrane protein</topology>
    </subcellularLocation>
</comment>
<feature type="transmembrane region" description="Helical" evidence="6">
    <location>
        <begin position="456"/>
        <end position="477"/>
    </location>
</feature>
<dbReference type="InterPro" id="IPR011701">
    <property type="entry name" value="MFS"/>
</dbReference>
<keyword evidence="4 6" id="KW-1133">Transmembrane helix</keyword>
<evidence type="ECO:0000256" key="6">
    <source>
        <dbReference type="SAM" id="Phobius"/>
    </source>
</evidence>
<name>A0A0D2F586_9EURO</name>
<dbReference type="PANTHER" id="PTHR43791">
    <property type="entry name" value="PERMEASE-RELATED"/>
    <property type="match status" value="1"/>
</dbReference>
<evidence type="ECO:0000256" key="1">
    <source>
        <dbReference type="ARBA" id="ARBA00004141"/>
    </source>
</evidence>
<dbReference type="PANTHER" id="PTHR43791:SF19">
    <property type="entry name" value="TRANSPORTER, PUTATIVE (AFU_ORTHOLOGUE AFUA_1G01812)-RELATED"/>
    <property type="match status" value="1"/>
</dbReference>
<evidence type="ECO:0000256" key="4">
    <source>
        <dbReference type="ARBA" id="ARBA00022989"/>
    </source>
</evidence>
<feature type="transmembrane region" description="Helical" evidence="6">
    <location>
        <begin position="423"/>
        <end position="444"/>
    </location>
</feature>
<gene>
    <name evidence="8" type="ORF">PV04_09899</name>
</gene>
<sequence>MSPIQEKQEYGFGVLQVEQESDAEAIKTINIVDYERGQLLASLGDPDQGKSEEERKLIDKKLMWKVDLRIVPWLSLLYLLSFLDRANIGNARLAGMETDLGMSGTQYNISLTIFFISYALFEPLTNALLKRLTPRIFFTAIIIAWGTIMTLMGLVTSYKGLLVARFMLGVAEAGLFPGVTYYLSCWYKSSEIGLRTALFFSAAAVAGSFGGLLAAAIALMDGIGGRPGWAWIFILEGLVTVFAGVASWWMVFDWPETARFLTKDDSVRVQRRLILDRQGKTAEDFDKRHIFEAFKDWKTYGYMVIYMGCLVPLYAFSLFLPTIVQGMGYKGTHAQLLTVPPYACAAVITVAVGVFADHTRWRGYCNMVTVTVGAIGFTLLLSSSNIHVQYAGTFLGAAGIYPTIPNTLSWVSNNTEGSLKRAVVLGMVVGWGNLNGVVSSNIYLKTQKPRFWTGHGIVLGFQLMFLLGGSIFMHFALRRENVKRRSGQRDSAHDGLSDEQKWIKGDRRPDFIYTI</sequence>
<dbReference type="HOGENOM" id="CLU_001265_0_1_1"/>
<feature type="domain" description="Major facilitator superfamily (MFS) profile" evidence="7">
    <location>
        <begin position="70"/>
        <end position="515"/>
    </location>
</feature>
<dbReference type="Gene3D" id="1.20.1250.20">
    <property type="entry name" value="MFS general substrate transporter like domains"/>
    <property type="match status" value="2"/>
</dbReference>
<feature type="transmembrane region" description="Helical" evidence="6">
    <location>
        <begin position="304"/>
        <end position="324"/>
    </location>
</feature>
<protein>
    <recommendedName>
        <fullName evidence="7">Major facilitator superfamily (MFS) profile domain-containing protein</fullName>
    </recommendedName>
</protein>
<accession>A0A0D2F586</accession>
<dbReference type="FunFam" id="1.20.1250.20:FF:000068">
    <property type="entry name" value="MFS general substrate transporter"/>
    <property type="match status" value="1"/>
</dbReference>
<dbReference type="FunFam" id="1.20.1250.20:FF:000034">
    <property type="entry name" value="MFS general substrate transporter"/>
    <property type="match status" value="1"/>
</dbReference>
<dbReference type="EMBL" id="KN846962">
    <property type="protein sequence ID" value="KIW63018.1"/>
    <property type="molecule type" value="Genomic_DNA"/>
</dbReference>
<feature type="transmembrane region" description="Helical" evidence="6">
    <location>
        <begin position="108"/>
        <end position="129"/>
    </location>
</feature>
<feature type="transmembrane region" description="Helical" evidence="6">
    <location>
        <begin position="363"/>
        <end position="382"/>
    </location>
</feature>
<feature type="transmembrane region" description="Helical" evidence="6">
    <location>
        <begin position="136"/>
        <end position="156"/>
    </location>
</feature>
<keyword evidence="5 6" id="KW-0472">Membrane</keyword>
<feature type="transmembrane region" description="Helical" evidence="6">
    <location>
        <begin position="70"/>
        <end position="88"/>
    </location>
</feature>
<dbReference type="SUPFAM" id="SSF103473">
    <property type="entry name" value="MFS general substrate transporter"/>
    <property type="match status" value="1"/>
</dbReference>
<feature type="transmembrane region" description="Helical" evidence="6">
    <location>
        <begin position="162"/>
        <end position="184"/>
    </location>
</feature>
<evidence type="ECO:0000256" key="3">
    <source>
        <dbReference type="ARBA" id="ARBA00022692"/>
    </source>
</evidence>
<dbReference type="GO" id="GO:0022857">
    <property type="term" value="F:transmembrane transporter activity"/>
    <property type="evidence" value="ECO:0007669"/>
    <property type="project" value="InterPro"/>
</dbReference>
<dbReference type="InterPro" id="IPR036259">
    <property type="entry name" value="MFS_trans_sf"/>
</dbReference>
<evidence type="ECO:0000256" key="5">
    <source>
        <dbReference type="ARBA" id="ARBA00023136"/>
    </source>
</evidence>
<feature type="transmembrane region" description="Helical" evidence="6">
    <location>
        <begin position="336"/>
        <end position="356"/>
    </location>
</feature>
<feature type="transmembrane region" description="Helical" evidence="6">
    <location>
        <begin position="196"/>
        <end position="217"/>
    </location>
</feature>